<keyword evidence="1" id="KW-0547">Nucleotide-binding</keyword>
<evidence type="ECO:0000313" key="8">
    <source>
        <dbReference type="Proteomes" id="UP000276776"/>
    </source>
</evidence>
<dbReference type="OMA" id="CTILINA"/>
<dbReference type="GO" id="GO:0003676">
    <property type="term" value="F:nucleic acid binding"/>
    <property type="evidence" value="ECO:0007669"/>
    <property type="project" value="InterPro"/>
</dbReference>
<dbReference type="PANTHER" id="PTHR47961:SF4">
    <property type="entry name" value="ACTIVATING SIGNAL COINTEGRATOR 1 COMPLEX SUBUNIT 3"/>
    <property type="match status" value="1"/>
</dbReference>
<dbReference type="FunFam" id="1.10.3380.10:FF:000002">
    <property type="entry name" value="Activating signal cointegrator 1 complex subunit 3"/>
    <property type="match status" value="1"/>
</dbReference>
<accession>A0A0N5D305</accession>
<name>A0A0N5D305_THECL</name>
<dbReference type="SUPFAM" id="SSF46785">
    <property type="entry name" value="Winged helix' DNA-binding domain"/>
    <property type="match status" value="1"/>
</dbReference>
<gene>
    <name evidence="7" type="ORF">TCLT_LOCUS7277</name>
</gene>
<dbReference type="InterPro" id="IPR035892">
    <property type="entry name" value="C2_domain_sf"/>
</dbReference>
<dbReference type="FunFam" id="3.40.50.300:FF:000254">
    <property type="entry name" value="U5 small nuclear ribonucleoprotein helicase"/>
    <property type="match status" value="1"/>
</dbReference>
<dbReference type="InterPro" id="IPR004179">
    <property type="entry name" value="Sec63-dom"/>
</dbReference>
<dbReference type="InterPro" id="IPR050474">
    <property type="entry name" value="Hel308_SKI2-like"/>
</dbReference>
<reference evidence="9" key="1">
    <citation type="submission" date="2016-04" db="UniProtKB">
        <authorList>
            <consortium name="WormBaseParasite"/>
        </authorList>
    </citation>
    <scope>IDENTIFICATION</scope>
</reference>
<dbReference type="PANTHER" id="PTHR47961">
    <property type="entry name" value="DNA POLYMERASE THETA, PUTATIVE (AFU_ORTHOLOGUE AFUA_1G05260)-RELATED"/>
    <property type="match status" value="1"/>
</dbReference>
<dbReference type="EMBL" id="UYYF01004491">
    <property type="protein sequence ID" value="VDN04716.1"/>
    <property type="molecule type" value="Genomic_DNA"/>
</dbReference>
<dbReference type="FunFam" id="3.40.50.300:FF:000231">
    <property type="entry name" value="Activating signal cointegrator 1 complex subunit 3"/>
    <property type="match status" value="1"/>
</dbReference>
<dbReference type="SUPFAM" id="SSF52540">
    <property type="entry name" value="P-loop containing nucleoside triphosphate hydrolases"/>
    <property type="match status" value="2"/>
</dbReference>
<feature type="domain" description="Helicase C-terminal" evidence="6">
    <location>
        <begin position="279"/>
        <end position="489"/>
    </location>
</feature>
<dbReference type="GO" id="GO:0005524">
    <property type="term" value="F:ATP binding"/>
    <property type="evidence" value="ECO:0007669"/>
    <property type="project" value="UniProtKB-KW"/>
</dbReference>
<keyword evidence="2" id="KW-0378">Hydrolase</keyword>
<evidence type="ECO:0000256" key="4">
    <source>
        <dbReference type="ARBA" id="ARBA00022840"/>
    </source>
</evidence>
<evidence type="ECO:0000256" key="1">
    <source>
        <dbReference type="ARBA" id="ARBA00022741"/>
    </source>
</evidence>
<evidence type="ECO:0000259" key="5">
    <source>
        <dbReference type="PROSITE" id="PS51192"/>
    </source>
</evidence>
<dbReference type="PROSITE" id="PS51194">
    <property type="entry name" value="HELICASE_CTER"/>
    <property type="match status" value="1"/>
</dbReference>
<dbReference type="GO" id="GO:0016787">
    <property type="term" value="F:hydrolase activity"/>
    <property type="evidence" value="ECO:0007669"/>
    <property type="project" value="UniProtKB-KW"/>
</dbReference>
<dbReference type="SMART" id="SM00973">
    <property type="entry name" value="Sec63"/>
    <property type="match status" value="1"/>
</dbReference>
<dbReference type="Pfam" id="PF02889">
    <property type="entry name" value="Sec63"/>
    <property type="match status" value="1"/>
</dbReference>
<dbReference type="WBParaSite" id="TCLT_0000728801-mRNA-1">
    <property type="protein sequence ID" value="TCLT_0000728801-mRNA-1"/>
    <property type="gene ID" value="TCLT_0000728801"/>
</dbReference>
<dbReference type="Gene3D" id="3.40.50.300">
    <property type="entry name" value="P-loop containing nucleotide triphosphate hydrolases"/>
    <property type="match status" value="2"/>
</dbReference>
<reference evidence="7 8" key="2">
    <citation type="submission" date="2018-11" db="EMBL/GenBank/DDBJ databases">
        <authorList>
            <consortium name="Pathogen Informatics"/>
        </authorList>
    </citation>
    <scope>NUCLEOTIDE SEQUENCE [LARGE SCALE GENOMIC DNA]</scope>
</reference>
<dbReference type="AlphaFoldDB" id="A0A0N5D305"/>
<dbReference type="InterPro" id="IPR014001">
    <property type="entry name" value="Helicase_ATP-bd"/>
</dbReference>
<evidence type="ECO:0000259" key="6">
    <source>
        <dbReference type="PROSITE" id="PS51194"/>
    </source>
</evidence>
<protein>
    <submittedName>
        <fullName evidence="9">Activating signal cointegrator 1 complex subunit 3</fullName>
    </submittedName>
</protein>
<dbReference type="PROSITE" id="PS51192">
    <property type="entry name" value="HELICASE_ATP_BIND_1"/>
    <property type="match status" value="1"/>
</dbReference>
<proteinExistence type="predicted"/>
<dbReference type="InterPro" id="IPR036388">
    <property type="entry name" value="WH-like_DNA-bd_sf"/>
</dbReference>
<keyword evidence="3" id="KW-0347">Helicase</keyword>
<dbReference type="InterPro" id="IPR011545">
    <property type="entry name" value="DEAD/DEAH_box_helicase_dom"/>
</dbReference>
<dbReference type="Pfam" id="PF23445">
    <property type="entry name" value="WHD_SNRNP200"/>
    <property type="match status" value="1"/>
</dbReference>
<dbReference type="SUPFAM" id="SSF81296">
    <property type="entry name" value="E set domains"/>
    <property type="match status" value="1"/>
</dbReference>
<dbReference type="Proteomes" id="UP000276776">
    <property type="component" value="Unassembled WGS sequence"/>
</dbReference>
<dbReference type="SMART" id="SM00490">
    <property type="entry name" value="HELICc"/>
    <property type="match status" value="1"/>
</dbReference>
<dbReference type="CDD" id="cd18795">
    <property type="entry name" value="SF2_C_Ski2"/>
    <property type="match status" value="1"/>
</dbReference>
<evidence type="ECO:0000256" key="3">
    <source>
        <dbReference type="ARBA" id="ARBA00022806"/>
    </source>
</evidence>
<dbReference type="Pfam" id="PF00271">
    <property type="entry name" value="Helicase_C"/>
    <property type="match status" value="1"/>
</dbReference>
<dbReference type="Pfam" id="PF00270">
    <property type="entry name" value="DEAD"/>
    <property type="match status" value="1"/>
</dbReference>
<keyword evidence="4" id="KW-0067">ATP-binding</keyword>
<dbReference type="InterPro" id="IPR057842">
    <property type="entry name" value="WH_MER3"/>
</dbReference>
<dbReference type="Gene3D" id="1.10.10.10">
    <property type="entry name" value="Winged helix-like DNA-binding domain superfamily/Winged helix DNA-binding domain"/>
    <property type="match status" value="1"/>
</dbReference>
<dbReference type="SUPFAM" id="SSF158702">
    <property type="entry name" value="Sec63 N-terminal domain-like"/>
    <property type="match status" value="1"/>
</dbReference>
<organism evidence="9">
    <name type="scientific">Thelazia callipaeda</name>
    <name type="common">Oriental eyeworm</name>
    <name type="synonym">Parasitic nematode</name>
    <dbReference type="NCBI Taxonomy" id="103827"/>
    <lineage>
        <taxon>Eukaryota</taxon>
        <taxon>Metazoa</taxon>
        <taxon>Ecdysozoa</taxon>
        <taxon>Nematoda</taxon>
        <taxon>Chromadorea</taxon>
        <taxon>Rhabditida</taxon>
        <taxon>Spirurina</taxon>
        <taxon>Spiruromorpha</taxon>
        <taxon>Thelazioidea</taxon>
        <taxon>Thelaziidae</taxon>
        <taxon>Thelazia</taxon>
    </lineage>
</organism>
<sequence>MHDCILPFSHSAHTGSCIECCASDTFVEFVKLNINFAELLDLDPLSLSALNNKAFESLYNFNFLNSIQTQVFFCLYQTDQNALIGAPTGSGKTFCAELAMFRTFNLFPDKKCVYIAPLKALVRERFCDWSQKFRSLNIRTVELTGDHTPDIQSLKLAQVIITTPEKWDGITRSWELRQYVKDVVLVIVDEIHLLGVERGSVLEAIITRLKLMTAKQRHINNIRVIGLSTALANAGDVAEWLNVSNEGLFNFPPNVRPVPIEVHISGFPGQYYCPRMALMDRPAYRAIKSYSPFKPVLVFVASRRQTRLTAMAFMSQLATEEDPKQWLNMDAEELEQLISIIKDDNLKLVLPFGIGLHHAGLQQYEKNIIEQLYVEKKIQVLVTTATLAWGINMPAHLVIIKGTEYYDGKSHTYVDFPVTDILQMIGRAGRPQFDNIAIAVIFVHDIKKNFYKRFLYEPFPVESSLLSSLPNHINAEIYAGTITSKQDVVQYIANTYFYRRILANPGYYCVENATPRALTQFLVKVVDRCLEELQLSKCIDIYEEDDNLISTSLGIIASLYYLDHKTVRFFASNITSSITIDGLVKVLADCPEYDEIPVRHNEDQVNAQLQNILSCDLSAGSAMNSPHTKAFLMLMAHFTHLELGTDFASDQHSMLDQCIRIINAMMDMSLLQKWLSTSLSVVILMQMIIQGTWHLNHPLLIIPHFTEGLIHKIGHYDSTIPLLKNKLGLDQRFVEKAKKQAIREILRTKSINEREAAEAVDALLKWPVLQPRNCILSSATETFQIDYLQDEVNADYIKVKSSARYTVLFTFESIGPYESETDAFCPRFDKERKAGWIAIIGEKDTGEVLCCKRILPIVGSKKIILSFQMPRQLGRHIFTMFVMSDSYIGIDQEYNLYCDIVEKTWNY</sequence>
<evidence type="ECO:0000256" key="2">
    <source>
        <dbReference type="ARBA" id="ARBA00022801"/>
    </source>
</evidence>
<feature type="domain" description="Helicase ATP-binding" evidence="5">
    <location>
        <begin position="73"/>
        <end position="249"/>
    </location>
</feature>
<dbReference type="GO" id="GO:0005634">
    <property type="term" value="C:nucleus"/>
    <property type="evidence" value="ECO:0007669"/>
    <property type="project" value="TreeGrafter"/>
</dbReference>
<dbReference type="InterPro" id="IPR014756">
    <property type="entry name" value="Ig_E-set"/>
</dbReference>
<dbReference type="STRING" id="103827.A0A0N5D305"/>
<dbReference type="SMART" id="SM00487">
    <property type="entry name" value="DEXDc"/>
    <property type="match status" value="1"/>
</dbReference>
<dbReference type="GO" id="GO:0004386">
    <property type="term" value="F:helicase activity"/>
    <property type="evidence" value="ECO:0007669"/>
    <property type="project" value="UniProtKB-KW"/>
</dbReference>
<dbReference type="Gene3D" id="1.10.3380.10">
    <property type="entry name" value="Sec63 N-terminal domain-like domain"/>
    <property type="match status" value="1"/>
</dbReference>
<evidence type="ECO:0000313" key="9">
    <source>
        <dbReference type="WBParaSite" id="TCLT_0000728801-mRNA-1"/>
    </source>
</evidence>
<dbReference type="OrthoDB" id="5575at2759"/>
<dbReference type="InterPro" id="IPR036390">
    <property type="entry name" value="WH_DNA-bd_sf"/>
</dbReference>
<dbReference type="FunFam" id="1.10.10.10:FF:000012">
    <property type="entry name" value="U5 small nuclear ribonucleoprotein helicase"/>
    <property type="match status" value="1"/>
</dbReference>
<dbReference type="InterPro" id="IPR027417">
    <property type="entry name" value="P-loop_NTPase"/>
</dbReference>
<evidence type="ECO:0000313" key="7">
    <source>
        <dbReference type="EMBL" id="VDN04716.1"/>
    </source>
</evidence>
<dbReference type="InterPro" id="IPR001650">
    <property type="entry name" value="Helicase_C-like"/>
</dbReference>
<dbReference type="Gene3D" id="2.60.40.150">
    <property type="entry name" value="C2 domain"/>
    <property type="match status" value="1"/>
</dbReference>
<keyword evidence="8" id="KW-1185">Reference proteome</keyword>